<protein>
    <submittedName>
        <fullName evidence="1">Uncharacterized protein</fullName>
    </submittedName>
</protein>
<proteinExistence type="predicted"/>
<reference evidence="1" key="1">
    <citation type="submission" date="2019-09" db="EMBL/GenBank/DDBJ databases">
        <authorList>
            <person name="Zhang L."/>
        </authorList>
    </citation>
    <scope>NUCLEOTIDE SEQUENCE</scope>
</reference>
<organism evidence="1">
    <name type="scientific">Nymphaea colorata</name>
    <name type="common">pocket water lily</name>
    <dbReference type="NCBI Taxonomy" id="210225"/>
    <lineage>
        <taxon>Eukaryota</taxon>
        <taxon>Viridiplantae</taxon>
        <taxon>Streptophyta</taxon>
        <taxon>Embryophyta</taxon>
        <taxon>Tracheophyta</taxon>
        <taxon>Spermatophyta</taxon>
        <taxon>Magnoliopsida</taxon>
        <taxon>Nymphaeales</taxon>
        <taxon>Nymphaeaceae</taxon>
        <taxon>Nymphaea</taxon>
    </lineage>
</organism>
<name>A0A5K1BKW2_9MAGN</name>
<dbReference type="EMBL" id="LR721781">
    <property type="protein sequence ID" value="VVW15142.1"/>
    <property type="molecule type" value="Genomic_DNA"/>
</dbReference>
<evidence type="ECO:0000313" key="1">
    <source>
        <dbReference type="EMBL" id="VVW15142.1"/>
    </source>
</evidence>
<gene>
    <name evidence="1" type="ORF">NYM_LOCUS14699</name>
</gene>
<sequence>MVLLSPTKEYTVLIDDIACSAITAALLYSSNIFLASPMRILPYINPGIIRTTTEGNATKANLHSNTNAVM</sequence>
<accession>A0A5K1BKW2</accession>
<dbReference type="Gramene" id="NC3G0202970.1">
    <property type="protein sequence ID" value="NC3G0202970.1:cds"/>
    <property type="gene ID" value="NC3G0202970"/>
</dbReference>
<dbReference type="AlphaFoldDB" id="A0A5K1BKW2"/>